<organism evidence="1 2">
    <name type="scientific">Tritrichomonas musculus</name>
    <dbReference type="NCBI Taxonomy" id="1915356"/>
    <lineage>
        <taxon>Eukaryota</taxon>
        <taxon>Metamonada</taxon>
        <taxon>Parabasalia</taxon>
        <taxon>Tritrichomonadida</taxon>
        <taxon>Tritrichomonadidae</taxon>
        <taxon>Tritrichomonas</taxon>
    </lineage>
</organism>
<dbReference type="Proteomes" id="UP001470230">
    <property type="component" value="Unassembled WGS sequence"/>
</dbReference>
<comment type="caution">
    <text evidence="1">The sequence shown here is derived from an EMBL/GenBank/DDBJ whole genome shotgun (WGS) entry which is preliminary data.</text>
</comment>
<accession>A0ABR2L823</accession>
<evidence type="ECO:0000313" key="2">
    <source>
        <dbReference type="Proteomes" id="UP001470230"/>
    </source>
</evidence>
<reference evidence="1 2" key="1">
    <citation type="submission" date="2024-04" db="EMBL/GenBank/DDBJ databases">
        <title>Tritrichomonas musculus Genome.</title>
        <authorList>
            <person name="Alves-Ferreira E."/>
            <person name="Grigg M."/>
            <person name="Lorenzi H."/>
            <person name="Galac M."/>
        </authorList>
    </citation>
    <scope>NUCLEOTIDE SEQUENCE [LARGE SCALE GENOMIC DNA]</scope>
    <source>
        <strain evidence="1 2">EAF2021</strain>
    </source>
</reference>
<evidence type="ECO:0000313" key="1">
    <source>
        <dbReference type="EMBL" id="KAK8899367.1"/>
    </source>
</evidence>
<protein>
    <submittedName>
        <fullName evidence="1">Uncharacterized protein</fullName>
    </submittedName>
</protein>
<gene>
    <name evidence="1" type="ORF">M9Y10_001681</name>
</gene>
<name>A0ABR2L823_9EUKA</name>
<sequence length="108" mass="12219">MDEIRENAMDKVLSALPTLQDSILPCVEICTENLEAPSLQNIKSIIRTNVARDCGDDFNEIQKNFFEKKNKKENVNNNVLIDIITDMMYDGIQLFNDEELAAISLGNP</sequence>
<proteinExistence type="predicted"/>
<dbReference type="EMBL" id="JAPFFF010000001">
    <property type="protein sequence ID" value="KAK8899367.1"/>
    <property type="molecule type" value="Genomic_DNA"/>
</dbReference>
<keyword evidence="2" id="KW-1185">Reference proteome</keyword>